<feature type="region of interest" description="Disordered" evidence="2">
    <location>
        <begin position="434"/>
        <end position="454"/>
    </location>
</feature>
<name>A0A1V0BGT6_9BURK</name>
<feature type="coiled-coil region" evidence="1">
    <location>
        <begin position="4"/>
        <end position="31"/>
    </location>
</feature>
<dbReference type="EMBL" id="CP020121">
    <property type="protein sequence ID" value="AQZ99082.1"/>
    <property type="molecule type" value="Genomic_DNA"/>
</dbReference>
<organism evidence="4 5">
    <name type="scientific">Comamonas kerstersii</name>
    <dbReference type="NCBI Taxonomy" id="225992"/>
    <lineage>
        <taxon>Bacteria</taxon>
        <taxon>Pseudomonadati</taxon>
        <taxon>Pseudomonadota</taxon>
        <taxon>Betaproteobacteria</taxon>
        <taxon>Burkholderiales</taxon>
        <taxon>Comamonadaceae</taxon>
        <taxon>Comamonas</taxon>
    </lineage>
</organism>
<evidence type="ECO:0000259" key="3">
    <source>
        <dbReference type="Pfam" id="PF06791"/>
    </source>
</evidence>
<accession>A0A1V0BGT6</accession>
<gene>
    <name evidence="4" type="ORF">B5M06_13290</name>
</gene>
<reference evidence="4 5" key="1">
    <citation type="submission" date="2017-03" db="EMBL/GenBank/DDBJ databases">
        <title>Rapid Whole Genome Sequencing of Comamonas kerstersii Causing Continuous ambulatory Peritoneal Dialysis-Associated Peritonitis.</title>
        <authorList>
            <person name="Zheng B."/>
        </authorList>
    </citation>
    <scope>NUCLEOTIDE SEQUENCE [LARGE SCALE GENOMIC DNA]</scope>
    <source>
        <strain evidence="4 5">8943</strain>
    </source>
</reference>
<feature type="coiled-coil region" evidence="1">
    <location>
        <begin position="518"/>
        <end position="545"/>
    </location>
</feature>
<keyword evidence="1" id="KW-0175">Coiled coil</keyword>
<sequence>MEVALRVQADLAEALQQVKAMRAELDGMRNAGSRVNTASKAVEQLATTTKATAKASQATAQADKAATATSKQRAAAAKETAAALRAQAEAEKKALAEANKAAEAAAKEARKQANMRKQADRMLPAQMTDITVGLATGQSPLMVALQQGGQLKDMYGGVAPAIAAVTKATLALVNPTTVALGAVAALGTAWYQGAKESEAFTAAILMNGNAAGTTTSQLTSTSQAVGRVTGSYSLAIEATRELAATGRVANAQLSLAAQATVGMAQVGAAAVGDMTAKFAELGKSPVEASRKLNEQYNYLTASVYEQIKALEERGRKEDAAALAQRTYAQAMTDRVAEVKAQLNALGRAFNWVGEQAGGMWNAMKNIGRVRPLADQLAEAQKEYATLVTAANNSSKIAGFFGIQGVDTTKQARQEALAEVVRIQKQITAEERKAATAAQRASDSSARMEASDSWDARAKSLRTWREQLADETKKIKEQGALLGKTQAEIDAQIAAVRDKLTPQTATKVNPVDSAFQAQLQQLTQARAAAEQALANAQANVASSAAQATVKLQAWLSTNQHALKLDATRIAQLRSLAQQTDAAVAATKALQDARARAERITQGMASVDAALAQATGRAVDAEIGRIKERYRKLREDLQAEGKTEDLIKLDRLIDIETARAQLQQLQREVEQVFSNHSRTEQSLQLNVTAGLTSELQAKRQILDLNTRTADQVSALLPRMQELAAITGDPSLAAGLADMELRVQGLRTQANELKNAFSDALGNSFANALESLADGTATLGDAVRGFVADLASAMAQWAAQQLAMRAASSIMGMFGAGAGAASGAAAAIPGFASGGYTGPGGKYQPAGVVHAGEFVNRQEVVRQPGALAFLSEFNRVGMAALKGWQGYADGGLVVPGAHSGVPTSANFQPATVNVGGSTVDNRLQLNLIDDPDRIASMAFGSRQGQEAFTVMLSRNPAKFRQLLGIGN</sequence>
<evidence type="ECO:0000256" key="2">
    <source>
        <dbReference type="SAM" id="MobiDB-lite"/>
    </source>
</evidence>
<feature type="coiled-coil region" evidence="1">
    <location>
        <begin position="74"/>
        <end position="115"/>
    </location>
</feature>
<evidence type="ECO:0000313" key="4">
    <source>
        <dbReference type="EMBL" id="AQZ99082.1"/>
    </source>
</evidence>
<feature type="coiled-coil region" evidence="1">
    <location>
        <begin position="653"/>
        <end position="680"/>
    </location>
</feature>
<dbReference type="KEGG" id="cke:B5M06_13290"/>
<dbReference type="Pfam" id="PF06791">
    <property type="entry name" value="TMP_2"/>
    <property type="match status" value="1"/>
</dbReference>
<evidence type="ECO:0000313" key="5">
    <source>
        <dbReference type="Proteomes" id="UP000242792"/>
    </source>
</evidence>
<evidence type="ECO:0000256" key="1">
    <source>
        <dbReference type="SAM" id="Coils"/>
    </source>
</evidence>
<proteinExistence type="predicted"/>
<dbReference type="AlphaFoldDB" id="A0A1V0BGT6"/>
<dbReference type="InterPro" id="IPR009628">
    <property type="entry name" value="Phage_tape_measure_N"/>
</dbReference>
<feature type="coiled-coil region" evidence="1">
    <location>
        <begin position="405"/>
        <end position="432"/>
    </location>
</feature>
<protein>
    <recommendedName>
        <fullName evidence="3">Bacteriophage tail tape measure N-terminal domain-containing protein</fullName>
    </recommendedName>
</protein>
<dbReference type="Proteomes" id="UP000242792">
    <property type="component" value="Chromosome"/>
</dbReference>
<feature type="domain" description="Bacteriophage tail tape measure N-terminal" evidence="3">
    <location>
        <begin position="116"/>
        <end position="308"/>
    </location>
</feature>